<name>A0ABW5PFF0_9BACL</name>
<gene>
    <name evidence="3" type="ORF">ACFSUF_16125</name>
</gene>
<comment type="caution">
    <text evidence="3">The sequence shown here is derived from an EMBL/GenBank/DDBJ whole genome shotgun (WGS) entry which is preliminary data.</text>
</comment>
<protein>
    <submittedName>
        <fullName evidence="3">Sugar transferase</fullName>
        <ecNumber evidence="3">2.7.8.-</ecNumber>
    </submittedName>
</protein>
<reference evidence="4" key="1">
    <citation type="journal article" date="2019" name="Int. J. Syst. Evol. Microbiol.">
        <title>The Global Catalogue of Microorganisms (GCM) 10K type strain sequencing project: providing services to taxonomists for standard genome sequencing and annotation.</title>
        <authorList>
            <consortium name="The Broad Institute Genomics Platform"/>
            <consortium name="The Broad Institute Genome Sequencing Center for Infectious Disease"/>
            <person name="Wu L."/>
            <person name="Ma J."/>
        </authorList>
    </citation>
    <scope>NUCLEOTIDE SEQUENCE [LARGE SCALE GENOMIC DNA]</scope>
    <source>
        <strain evidence="4">KCTC 3950</strain>
    </source>
</reference>
<dbReference type="PANTHER" id="PTHR30576:SF8">
    <property type="entry name" value="UNDECAPRENYL-PHOSPHATE GALACTOSE PHOSPHOTRANSFERASE"/>
    <property type="match status" value="1"/>
</dbReference>
<accession>A0ABW5PFF0</accession>
<dbReference type="Proteomes" id="UP001597541">
    <property type="component" value="Unassembled WGS sequence"/>
</dbReference>
<dbReference type="GO" id="GO:0016740">
    <property type="term" value="F:transferase activity"/>
    <property type="evidence" value="ECO:0007669"/>
    <property type="project" value="UniProtKB-KW"/>
</dbReference>
<dbReference type="EMBL" id="JBHUME010000009">
    <property type="protein sequence ID" value="MFD2613943.1"/>
    <property type="molecule type" value="Genomic_DNA"/>
</dbReference>
<dbReference type="InterPro" id="IPR003362">
    <property type="entry name" value="Bact_transf"/>
</dbReference>
<evidence type="ECO:0000313" key="4">
    <source>
        <dbReference type="Proteomes" id="UP001597541"/>
    </source>
</evidence>
<evidence type="ECO:0000256" key="1">
    <source>
        <dbReference type="ARBA" id="ARBA00006464"/>
    </source>
</evidence>
<dbReference type="PANTHER" id="PTHR30576">
    <property type="entry name" value="COLANIC BIOSYNTHESIS UDP-GLUCOSE LIPID CARRIER TRANSFERASE"/>
    <property type="match status" value="1"/>
</dbReference>
<dbReference type="Pfam" id="PF02397">
    <property type="entry name" value="Bac_transf"/>
    <property type="match status" value="1"/>
</dbReference>
<keyword evidence="4" id="KW-1185">Reference proteome</keyword>
<feature type="domain" description="Bacterial sugar transferase" evidence="2">
    <location>
        <begin position="2"/>
        <end position="176"/>
    </location>
</feature>
<organism evidence="3 4">
    <name type="scientific">Paenibacillus gansuensis</name>
    <dbReference type="NCBI Taxonomy" id="306542"/>
    <lineage>
        <taxon>Bacteria</taxon>
        <taxon>Bacillati</taxon>
        <taxon>Bacillota</taxon>
        <taxon>Bacilli</taxon>
        <taxon>Bacillales</taxon>
        <taxon>Paenibacillaceae</taxon>
        <taxon>Paenibacillus</taxon>
    </lineage>
</organism>
<dbReference type="RefSeq" id="WP_377604258.1">
    <property type="nucleotide sequence ID" value="NZ_JBHUME010000009.1"/>
</dbReference>
<sequence length="200" mass="23105">MKRLLDLLIAAAGLVLLSPVYAGTALLVRLRLGSPVLFRQERPGLHGRTFRLYKFRTMTDARDGDGQLLSDHLRLTGTGRFLRKYSLDELPQLMNILKGDMSFVGPRPLLVRYMDCYTERERTRHLVRPGITGLAQTAGRNCLSWNERLELDARYVESRSLRLDFRIAVRTVVQVFRSRHVIVDPRSYMSDLDTERQAMR</sequence>
<keyword evidence="3" id="KW-0808">Transferase</keyword>
<evidence type="ECO:0000259" key="2">
    <source>
        <dbReference type="Pfam" id="PF02397"/>
    </source>
</evidence>
<evidence type="ECO:0000313" key="3">
    <source>
        <dbReference type="EMBL" id="MFD2613943.1"/>
    </source>
</evidence>
<proteinExistence type="inferred from homology"/>
<dbReference type="EC" id="2.7.8.-" evidence="3"/>
<comment type="similarity">
    <text evidence="1">Belongs to the bacterial sugar transferase family.</text>
</comment>